<dbReference type="Gene3D" id="2.80.10.50">
    <property type="match status" value="1"/>
</dbReference>
<proteinExistence type="predicted"/>
<comment type="caution">
    <text evidence="2">The sequence shown here is derived from an EMBL/GenBank/DDBJ whole genome shotgun (WGS) entry which is preliminary data.</text>
</comment>
<feature type="signal peptide" evidence="1">
    <location>
        <begin position="1"/>
        <end position="23"/>
    </location>
</feature>
<organism evidence="2 3">
    <name type="scientific">Zophobas morio</name>
    <dbReference type="NCBI Taxonomy" id="2755281"/>
    <lineage>
        <taxon>Eukaryota</taxon>
        <taxon>Metazoa</taxon>
        <taxon>Ecdysozoa</taxon>
        <taxon>Arthropoda</taxon>
        <taxon>Hexapoda</taxon>
        <taxon>Insecta</taxon>
        <taxon>Pterygota</taxon>
        <taxon>Neoptera</taxon>
        <taxon>Endopterygota</taxon>
        <taxon>Coleoptera</taxon>
        <taxon>Polyphaga</taxon>
        <taxon>Cucujiformia</taxon>
        <taxon>Tenebrionidae</taxon>
        <taxon>Zophobas</taxon>
    </lineage>
</organism>
<reference evidence="2" key="1">
    <citation type="journal article" date="2023" name="G3 (Bethesda)">
        <title>Whole genome assemblies of Zophobas morio and Tenebrio molitor.</title>
        <authorList>
            <person name="Kaur S."/>
            <person name="Stinson S.A."/>
            <person name="diCenzo G.C."/>
        </authorList>
    </citation>
    <scope>NUCLEOTIDE SEQUENCE</scope>
    <source>
        <strain evidence="2">QUZm001</strain>
    </source>
</reference>
<evidence type="ECO:0000313" key="3">
    <source>
        <dbReference type="Proteomes" id="UP001168821"/>
    </source>
</evidence>
<accession>A0AA38MSE6</accession>
<evidence type="ECO:0000313" key="2">
    <source>
        <dbReference type="EMBL" id="KAJ3666099.1"/>
    </source>
</evidence>
<evidence type="ECO:0000256" key="1">
    <source>
        <dbReference type="SAM" id="SignalP"/>
    </source>
</evidence>
<dbReference type="SUPFAM" id="SSF50370">
    <property type="entry name" value="Ricin B-like lectins"/>
    <property type="match status" value="1"/>
</dbReference>
<dbReference type="EMBL" id="JALNTZ010000001">
    <property type="protein sequence ID" value="KAJ3666099.1"/>
    <property type="molecule type" value="Genomic_DNA"/>
</dbReference>
<sequence>MGSFTMLIILFMGLSMNIGFVLSDCSSLDKMFYIQHKGTRLVLASRGWDVGFEPYDPSIYYAQYQQWNVKVSPRTGLFIIQVRYSVGALDFDKETYEVARYDETDSIYQEWFLNSDGTIVNGALSGYAITVNSTSFGDIDKIYLAPLGEPGADQLFELFYADEIEKQFVS</sequence>
<name>A0AA38MSE6_9CUCU</name>
<keyword evidence="3" id="KW-1185">Reference proteome</keyword>
<protein>
    <submittedName>
        <fullName evidence="2">Uncharacterized protein</fullName>
    </submittedName>
</protein>
<feature type="chain" id="PRO_5041437420" evidence="1">
    <location>
        <begin position="24"/>
        <end position="170"/>
    </location>
</feature>
<dbReference type="Proteomes" id="UP001168821">
    <property type="component" value="Unassembled WGS sequence"/>
</dbReference>
<dbReference type="AlphaFoldDB" id="A0AA38MSE6"/>
<keyword evidence="1" id="KW-0732">Signal</keyword>
<dbReference type="InterPro" id="IPR035992">
    <property type="entry name" value="Ricin_B-like_lectins"/>
</dbReference>
<gene>
    <name evidence="2" type="ORF">Zmor_001554</name>
</gene>